<feature type="compositionally biased region" description="Basic and acidic residues" evidence="2">
    <location>
        <begin position="4089"/>
        <end position="4100"/>
    </location>
</feature>
<feature type="region of interest" description="Disordered" evidence="2">
    <location>
        <begin position="4852"/>
        <end position="4879"/>
    </location>
</feature>
<dbReference type="GO" id="GO:0005874">
    <property type="term" value="C:microtubule"/>
    <property type="evidence" value="ECO:0007669"/>
    <property type="project" value="InterPro"/>
</dbReference>
<evidence type="ECO:0000256" key="1">
    <source>
        <dbReference type="SAM" id="Coils"/>
    </source>
</evidence>
<feature type="region of interest" description="Disordered" evidence="2">
    <location>
        <begin position="1926"/>
        <end position="1981"/>
    </location>
</feature>
<feature type="compositionally biased region" description="Basic and acidic residues" evidence="2">
    <location>
        <begin position="4457"/>
        <end position="4468"/>
    </location>
</feature>
<feature type="region of interest" description="Disordered" evidence="2">
    <location>
        <begin position="3364"/>
        <end position="3410"/>
    </location>
</feature>
<dbReference type="GO" id="GO:0005875">
    <property type="term" value="C:microtubule associated complex"/>
    <property type="evidence" value="ECO:0007669"/>
    <property type="project" value="TreeGrafter"/>
</dbReference>
<feature type="compositionally biased region" description="Basic and acidic residues" evidence="2">
    <location>
        <begin position="2584"/>
        <end position="2614"/>
    </location>
</feature>
<feature type="region of interest" description="Disordered" evidence="2">
    <location>
        <begin position="1769"/>
        <end position="1796"/>
    </location>
</feature>
<feature type="region of interest" description="Disordered" evidence="2">
    <location>
        <begin position="4089"/>
        <end position="4134"/>
    </location>
</feature>
<feature type="compositionally biased region" description="Basic and acidic residues" evidence="2">
    <location>
        <begin position="3395"/>
        <end position="3410"/>
    </location>
</feature>
<dbReference type="PANTHER" id="PTHR13843:SF12">
    <property type="entry name" value="ATPASE F1_V1_A1 COMPLEX ALPHA_BETA SUBUNIT NUCLEOTIDE-BINDING DOMAIN-CONTAINING PROTEIN"/>
    <property type="match status" value="1"/>
</dbReference>
<feature type="compositionally biased region" description="Basic and acidic residues" evidence="2">
    <location>
        <begin position="3500"/>
        <end position="3514"/>
    </location>
</feature>
<feature type="coiled-coil region" evidence="1">
    <location>
        <begin position="4899"/>
        <end position="4926"/>
    </location>
</feature>
<feature type="compositionally biased region" description="Basic and acidic residues" evidence="2">
    <location>
        <begin position="5140"/>
        <end position="5155"/>
    </location>
</feature>
<dbReference type="GO" id="GO:0016358">
    <property type="term" value="P:dendrite development"/>
    <property type="evidence" value="ECO:0007669"/>
    <property type="project" value="TreeGrafter"/>
</dbReference>
<dbReference type="InterPro" id="IPR026074">
    <property type="entry name" value="MAP1"/>
</dbReference>
<feature type="compositionally biased region" description="Basic and acidic residues" evidence="2">
    <location>
        <begin position="3916"/>
        <end position="3930"/>
    </location>
</feature>
<feature type="compositionally biased region" description="Basic and acidic residues" evidence="2">
    <location>
        <begin position="4370"/>
        <end position="4408"/>
    </location>
</feature>
<evidence type="ECO:0000313" key="5">
    <source>
        <dbReference type="EMBL" id="CAH0757887.1"/>
    </source>
</evidence>
<feature type="region of interest" description="Disordered" evidence="2">
    <location>
        <begin position="2410"/>
        <end position="2461"/>
    </location>
</feature>
<dbReference type="GO" id="GO:0007409">
    <property type="term" value="P:axonogenesis"/>
    <property type="evidence" value="ECO:0007669"/>
    <property type="project" value="TreeGrafter"/>
</dbReference>
<feature type="compositionally biased region" description="Basic and acidic residues" evidence="2">
    <location>
        <begin position="1999"/>
        <end position="2008"/>
    </location>
</feature>
<feature type="region of interest" description="Disordered" evidence="2">
    <location>
        <begin position="3469"/>
        <end position="3514"/>
    </location>
</feature>
<feature type="compositionally biased region" description="Basic and acidic residues" evidence="2">
    <location>
        <begin position="4107"/>
        <end position="4116"/>
    </location>
</feature>
<feature type="compositionally biased region" description="Basic and acidic residues" evidence="2">
    <location>
        <begin position="4721"/>
        <end position="4756"/>
    </location>
</feature>
<feature type="compositionally biased region" description="Basic and acidic residues" evidence="2">
    <location>
        <begin position="1853"/>
        <end position="1875"/>
    </location>
</feature>
<feature type="compositionally biased region" description="Basic and acidic residues" evidence="2">
    <location>
        <begin position="3945"/>
        <end position="3988"/>
    </location>
</feature>
<feature type="region of interest" description="Disordered" evidence="2">
    <location>
        <begin position="5140"/>
        <end position="5198"/>
    </location>
</feature>
<feature type="compositionally biased region" description="Basic and acidic residues" evidence="2">
    <location>
        <begin position="636"/>
        <end position="668"/>
    </location>
</feature>
<feature type="compositionally biased region" description="Basic and acidic residues" evidence="2">
    <location>
        <begin position="5348"/>
        <end position="5357"/>
    </location>
</feature>
<evidence type="ECO:0000259" key="3">
    <source>
        <dbReference type="Pfam" id="PF23415"/>
    </source>
</evidence>
<feature type="region of interest" description="Disordered" evidence="2">
    <location>
        <begin position="3038"/>
        <end position="3088"/>
    </location>
</feature>
<feature type="compositionally biased region" description="Basic and acidic residues" evidence="2">
    <location>
        <begin position="933"/>
        <end position="993"/>
    </location>
</feature>
<dbReference type="GO" id="GO:0005829">
    <property type="term" value="C:cytosol"/>
    <property type="evidence" value="ECO:0007669"/>
    <property type="project" value="TreeGrafter"/>
</dbReference>
<feature type="region of interest" description="Disordered" evidence="2">
    <location>
        <begin position="2821"/>
        <end position="2877"/>
    </location>
</feature>
<feature type="compositionally biased region" description="Basic and acidic residues" evidence="2">
    <location>
        <begin position="3708"/>
        <end position="3720"/>
    </location>
</feature>
<gene>
    <name evidence="5" type="ORF">DIATSA_LOCUS8396</name>
</gene>
<protein>
    <recommendedName>
        <fullName evidence="7">Microtubule-associated protein futsch</fullName>
    </recommendedName>
</protein>
<feature type="region of interest" description="Disordered" evidence="2">
    <location>
        <begin position="3670"/>
        <end position="3798"/>
    </location>
</feature>
<feature type="region of interest" description="Disordered" evidence="2">
    <location>
        <begin position="828"/>
        <end position="848"/>
    </location>
</feature>
<evidence type="ECO:0000256" key="2">
    <source>
        <dbReference type="SAM" id="MobiDB-lite"/>
    </source>
</evidence>
<feature type="compositionally biased region" description="Basic and acidic residues" evidence="2">
    <location>
        <begin position="687"/>
        <end position="698"/>
    </location>
</feature>
<feature type="region of interest" description="Disordered" evidence="2">
    <location>
        <begin position="1832"/>
        <end position="1875"/>
    </location>
</feature>
<organism evidence="5 6">
    <name type="scientific">Diatraea saccharalis</name>
    <name type="common">sugarcane borer</name>
    <dbReference type="NCBI Taxonomy" id="40085"/>
    <lineage>
        <taxon>Eukaryota</taxon>
        <taxon>Metazoa</taxon>
        <taxon>Ecdysozoa</taxon>
        <taxon>Arthropoda</taxon>
        <taxon>Hexapoda</taxon>
        <taxon>Insecta</taxon>
        <taxon>Pterygota</taxon>
        <taxon>Neoptera</taxon>
        <taxon>Endopterygota</taxon>
        <taxon>Lepidoptera</taxon>
        <taxon>Glossata</taxon>
        <taxon>Ditrysia</taxon>
        <taxon>Pyraloidea</taxon>
        <taxon>Crambidae</taxon>
        <taxon>Crambinae</taxon>
        <taxon>Diatraea</taxon>
    </lineage>
</organism>
<feature type="region of interest" description="Disordered" evidence="2">
    <location>
        <begin position="2089"/>
        <end position="2139"/>
    </location>
</feature>
<feature type="region of interest" description="Disordered" evidence="2">
    <location>
        <begin position="3564"/>
        <end position="3613"/>
    </location>
</feature>
<feature type="compositionally biased region" description="Basic and acidic residues" evidence="2">
    <location>
        <begin position="1787"/>
        <end position="1796"/>
    </location>
</feature>
<feature type="region of interest" description="Disordered" evidence="2">
    <location>
        <begin position="2956"/>
        <end position="2978"/>
    </location>
</feature>
<name>A0A9P0G399_9NEOP</name>
<keyword evidence="6" id="KW-1185">Reference proteome</keyword>
<dbReference type="GO" id="GO:0003779">
    <property type="term" value="F:actin binding"/>
    <property type="evidence" value="ECO:0007669"/>
    <property type="project" value="TreeGrafter"/>
</dbReference>
<reference evidence="5" key="2">
    <citation type="submission" date="2022-10" db="EMBL/GenBank/DDBJ databases">
        <authorList>
            <consortium name="ENA_rothamsted_submissions"/>
            <consortium name="culmorum"/>
            <person name="King R."/>
        </authorList>
    </citation>
    <scope>NUCLEOTIDE SEQUENCE</scope>
</reference>
<feature type="compositionally biased region" description="Basic and acidic residues" evidence="2">
    <location>
        <begin position="5493"/>
        <end position="5508"/>
    </location>
</feature>
<feature type="region of interest" description="Disordered" evidence="2">
    <location>
        <begin position="3142"/>
        <end position="3192"/>
    </location>
</feature>
<feature type="compositionally biased region" description="Basic and acidic residues" evidence="2">
    <location>
        <begin position="5248"/>
        <end position="5274"/>
    </location>
</feature>
<feature type="region of interest" description="Disordered" evidence="2">
    <location>
        <begin position="4933"/>
        <end position="4983"/>
    </location>
</feature>
<feature type="compositionally biased region" description="Basic and acidic residues" evidence="2">
    <location>
        <begin position="4166"/>
        <end position="4202"/>
    </location>
</feature>
<feature type="region of interest" description="Disordered" evidence="2">
    <location>
        <begin position="2507"/>
        <end position="2571"/>
    </location>
</feature>
<feature type="compositionally biased region" description="Basic and acidic residues" evidence="2">
    <location>
        <begin position="3858"/>
        <end position="3909"/>
    </location>
</feature>
<feature type="compositionally biased region" description="Basic and acidic residues" evidence="2">
    <location>
        <begin position="4263"/>
        <end position="4323"/>
    </location>
</feature>
<feature type="domain" description="Microtubule-associated protein 1A/B/S-like MBL-like" evidence="4">
    <location>
        <begin position="230"/>
        <end position="494"/>
    </location>
</feature>
<dbReference type="EMBL" id="OU893334">
    <property type="protein sequence ID" value="CAH0757887.1"/>
    <property type="molecule type" value="Genomic_DNA"/>
</dbReference>
<feature type="compositionally biased region" description="Basic and acidic residues" evidence="2">
    <location>
        <begin position="4519"/>
        <end position="4552"/>
    </location>
</feature>
<feature type="compositionally biased region" description="Basic and acidic residues" evidence="2">
    <location>
        <begin position="5285"/>
        <end position="5299"/>
    </location>
</feature>
<feature type="region of interest" description="Disordered" evidence="2">
    <location>
        <begin position="4721"/>
        <end position="4799"/>
    </location>
</feature>
<feature type="region of interest" description="Disordered" evidence="2">
    <location>
        <begin position="3264"/>
        <end position="3309"/>
    </location>
</feature>
<feature type="coiled-coil region" evidence="1">
    <location>
        <begin position="4589"/>
        <end position="4616"/>
    </location>
</feature>
<feature type="compositionally biased region" description="Basic and acidic residues" evidence="2">
    <location>
        <begin position="3299"/>
        <end position="3309"/>
    </location>
</feature>
<feature type="compositionally biased region" description="Polar residues" evidence="2">
    <location>
        <begin position="1938"/>
        <end position="1947"/>
    </location>
</feature>
<feature type="compositionally biased region" description="Basic and acidic residues" evidence="2">
    <location>
        <begin position="2130"/>
        <end position="2139"/>
    </location>
</feature>
<dbReference type="GO" id="GO:0030425">
    <property type="term" value="C:dendrite"/>
    <property type="evidence" value="ECO:0007669"/>
    <property type="project" value="TreeGrafter"/>
</dbReference>
<dbReference type="InterPro" id="IPR057480">
    <property type="entry name" value="MAP1A/B/S-like_MBL"/>
</dbReference>
<dbReference type="GO" id="GO:0043025">
    <property type="term" value="C:neuronal cell body"/>
    <property type="evidence" value="ECO:0007669"/>
    <property type="project" value="TreeGrafter"/>
</dbReference>
<dbReference type="GO" id="GO:0008017">
    <property type="term" value="F:microtubule binding"/>
    <property type="evidence" value="ECO:0007669"/>
    <property type="project" value="InterPro"/>
</dbReference>
<proteinExistence type="predicted"/>
<feature type="compositionally biased region" description="Basic and acidic residues" evidence="2">
    <location>
        <begin position="4056"/>
        <end position="4073"/>
    </location>
</feature>
<feature type="region of interest" description="Disordered" evidence="2">
    <location>
        <begin position="4623"/>
        <end position="4682"/>
    </location>
</feature>
<feature type="compositionally biased region" description="Basic and acidic residues" evidence="2">
    <location>
        <begin position="4028"/>
        <end position="4037"/>
    </location>
</feature>
<feature type="region of interest" description="Disordered" evidence="2">
    <location>
        <begin position="4166"/>
        <end position="4340"/>
    </location>
</feature>
<feature type="region of interest" description="Disordered" evidence="2">
    <location>
        <begin position="4519"/>
        <end position="4566"/>
    </location>
</feature>
<feature type="compositionally biased region" description="Basic and acidic residues" evidence="2">
    <location>
        <begin position="4330"/>
        <end position="4340"/>
    </location>
</feature>
<feature type="compositionally biased region" description="Basic and acidic residues" evidence="2">
    <location>
        <begin position="4767"/>
        <end position="4781"/>
    </location>
</feature>
<feature type="region of interest" description="Disordered" evidence="2">
    <location>
        <begin position="1"/>
        <end position="20"/>
    </location>
</feature>
<feature type="compositionally biased region" description="Basic and acidic residues" evidence="2">
    <location>
        <begin position="3469"/>
        <end position="3493"/>
    </location>
</feature>
<evidence type="ECO:0000313" key="6">
    <source>
        <dbReference type="Proteomes" id="UP001153714"/>
    </source>
</evidence>
<feature type="region of interest" description="Disordered" evidence="2">
    <location>
        <begin position="2584"/>
        <end position="2669"/>
    </location>
</feature>
<feature type="compositionally biased region" description="Basic and acidic residues" evidence="2">
    <location>
        <begin position="2844"/>
        <end position="2875"/>
    </location>
</feature>
<dbReference type="InterPro" id="IPR056617">
    <property type="entry name" value="MAP1B/S_N"/>
</dbReference>
<dbReference type="PANTHER" id="PTHR13843">
    <property type="entry name" value="MICROTUBULE-ASSOCIATED PROTEIN"/>
    <property type="match status" value="1"/>
</dbReference>
<feature type="region of interest" description="Disordered" evidence="2">
    <location>
        <begin position="5456"/>
        <end position="5508"/>
    </location>
</feature>
<feature type="compositionally biased region" description="Basic and acidic residues" evidence="2">
    <location>
        <begin position="5077"/>
        <end position="5091"/>
    </location>
</feature>
<feature type="domain" description="Microtubule-associated protein 1B/S N-terminal" evidence="3">
    <location>
        <begin position="30"/>
        <end position="222"/>
    </location>
</feature>
<feature type="compositionally biased region" description="Basic and acidic residues" evidence="2">
    <location>
        <begin position="1948"/>
        <end position="1981"/>
    </location>
</feature>
<reference evidence="5" key="1">
    <citation type="submission" date="2021-12" db="EMBL/GenBank/DDBJ databases">
        <authorList>
            <person name="King R."/>
        </authorList>
    </citation>
    <scope>NUCLEOTIDE SEQUENCE</scope>
</reference>
<feature type="compositionally biased region" description="Basic and acidic residues" evidence="2">
    <location>
        <begin position="2322"/>
        <end position="2353"/>
    </location>
</feature>
<feature type="region of interest" description="Disordered" evidence="2">
    <location>
        <begin position="1999"/>
        <end position="2024"/>
    </location>
</feature>
<feature type="compositionally biased region" description="Basic and acidic residues" evidence="2">
    <location>
        <begin position="4123"/>
        <end position="4134"/>
    </location>
</feature>
<feature type="compositionally biased region" description="Basic and acidic residues" evidence="2">
    <location>
        <begin position="5040"/>
        <end position="5066"/>
    </location>
</feature>
<feature type="compositionally biased region" description="Basic and acidic residues" evidence="2">
    <location>
        <begin position="2964"/>
        <end position="2978"/>
    </location>
</feature>
<dbReference type="GO" id="GO:0031114">
    <property type="term" value="P:regulation of microtubule depolymerization"/>
    <property type="evidence" value="ECO:0007669"/>
    <property type="project" value="TreeGrafter"/>
</dbReference>
<feature type="compositionally biased region" description="Basic and acidic residues" evidence="2">
    <location>
        <begin position="2649"/>
        <end position="2667"/>
    </location>
</feature>
<feature type="region of interest" description="Disordered" evidence="2">
    <location>
        <begin position="5040"/>
        <end position="5093"/>
    </location>
</feature>
<feature type="compositionally biased region" description="Basic and acidic residues" evidence="2">
    <location>
        <begin position="5456"/>
        <end position="5482"/>
    </location>
</feature>
<feature type="region of interest" description="Disordered" evidence="2">
    <location>
        <begin position="636"/>
        <end position="814"/>
    </location>
</feature>
<dbReference type="OrthoDB" id="5371837at2759"/>
<evidence type="ECO:0008006" key="7">
    <source>
        <dbReference type="Google" id="ProtNLM"/>
    </source>
</evidence>
<keyword evidence="1" id="KW-0175">Coiled coil</keyword>
<evidence type="ECO:0000259" key="4">
    <source>
        <dbReference type="Pfam" id="PF25281"/>
    </source>
</evidence>
<feature type="region of interest" description="Disordered" evidence="2">
    <location>
        <begin position="2299"/>
        <end position="2355"/>
    </location>
</feature>
<accession>A0A9P0G399</accession>
<feature type="region of interest" description="Disordered" evidence="2">
    <location>
        <begin position="1628"/>
        <end position="1650"/>
    </location>
</feature>
<feature type="compositionally biased region" description="Basic and acidic residues" evidence="2">
    <location>
        <begin position="4418"/>
        <end position="4434"/>
    </location>
</feature>
<feature type="compositionally biased region" description="Basic and acidic residues" evidence="2">
    <location>
        <begin position="3564"/>
        <end position="3579"/>
    </location>
</feature>
<feature type="region of interest" description="Disordered" evidence="2">
    <location>
        <begin position="5348"/>
        <end position="5378"/>
    </location>
</feature>
<feature type="region of interest" description="Disordered" evidence="2">
    <location>
        <begin position="3858"/>
        <end position="4073"/>
    </location>
</feature>
<feature type="region of interest" description="Disordered" evidence="2">
    <location>
        <begin position="5248"/>
        <end position="5301"/>
    </location>
</feature>
<feature type="compositionally biased region" description="Basic and acidic residues" evidence="2">
    <location>
        <begin position="2107"/>
        <end position="2122"/>
    </location>
</feature>
<dbReference type="GO" id="GO:0000226">
    <property type="term" value="P:microtubule cytoskeleton organization"/>
    <property type="evidence" value="ECO:0007669"/>
    <property type="project" value="InterPro"/>
</dbReference>
<feature type="compositionally biased region" description="Basic and acidic residues" evidence="2">
    <location>
        <begin position="2450"/>
        <end position="2461"/>
    </location>
</feature>
<dbReference type="GO" id="GO:0045202">
    <property type="term" value="C:synapse"/>
    <property type="evidence" value="ECO:0007669"/>
    <property type="project" value="TreeGrafter"/>
</dbReference>
<feature type="compositionally biased region" description="Basic and acidic residues" evidence="2">
    <location>
        <begin position="2507"/>
        <end position="2521"/>
    </location>
</feature>
<feature type="compositionally biased region" description="Polar residues" evidence="2">
    <location>
        <begin position="1020"/>
        <end position="1031"/>
    </location>
</feature>
<dbReference type="Pfam" id="PF25281">
    <property type="entry name" value="MBL_MAP1B"/>
    <property type="match status" value="1"/>
</dbReference>
<feature type="compositionally biased region" description="Basic and acidic residues" evidence="2">
    <location>
        <begin position="4235"/>
        <end position="4244"/>
    </location>
</feature>
<feature type="compositionally biased region" description="Basic and acidic residues" evidence="2">
    <location>
        <begin position="3692"/>
        <end position="3701"/>
    </location>
</feature>
<feature type="region of interest" description="Disordered" evidence="2">
    <location>
        <begin position="4370"/>
        <end position="4468"/>
    </location>
</feature>
<feature type="compositionally biased region" description="Basic and acidic residues" evidence="2">
    <location>
        <begin position="3746"/>
        <end position="3780"/>
    </location>
</feature>
<feature type="compositionally biased region" description="Basic and acidic residues" evidence="2">
    <location>
        <begin position="3670"/>
        <end position="3685"/>
    </location>
</feature>
<feature type="region of interest" description="Disordered" evidence="2">
    <location>
        <begin position="915"/>
        <end position="1036"/>
    </location>
</feature>
<sequence length="5578" mass="617704">MDHDEERSLSLGTEVSASVPPPSPLTGCYLLAVVGEPHTHEHKEIILQRLVKGLLSWDSGEHQVDLEKELSTLTAQAPEGEEARFGERLIQFASENLVTEILIHPQMNTLMQCMRNLLSSFTRHRHLVHAGYTFAGNGSWIMQDGTFSLADFTDAYQENEVQRVIRAYENSISIDIHCSTSGGGEWAKLPDMPFAKHCKIRVNPTDILDSGSQAIKDFIAYLDPYIVPASLDQLLVASDVVGNIRFSHPTLYVFPGGQGDAALFGINGFNMLVDGGFSRKACWWDFARHLDRLDAVLFTRLNNCSVSGMAAVLRRKATANVYPQIGHFFCNLEERRALASPDGDKDADPLLVSLLQEGSDMMADLRHINLKPQHCYRGPDPINLYHKVGHGTLDMYVLNPSKDSKHVREFLKRWHNSEQKLFEGASVSGQFNFPIPNLVSICALLVWRPANPDDTITRIMFPGSTPQHKIFEGLEKLKHLEFLHHPTCTGRQMAETVPPTTTTTTTTFTTATTKSTKQVSSRASKEKHILTDKTKEEKIVEPEPPPLKDAIVKDETDSKNMIDNKLLSELVEGEEKKIESVLQDAITARIETKLDDKLAQYESTVLDGLSKKKEVKKKEKVSEKRTKRFDKIEDLKEPVVKPTESKKADIDSKSKSEMKKRIESKIKTDSVPSSTRSKTSHRVVLKSTEKKTIIDKKSPPITPKKVLETKTVTSTIQSVAKERLKTKTRKLSPSSTPAKSAKEASNRRVMESKYKQGSPKRDLSQKQSEKKELKPKREPISRRPRPLASPIKGLKVMKSPTKSAKVPKADMSKLKGLQRVNYEDILKDAKKSDEDTSKSLDEIKQQELDEKEEQEIVREIEAVFNRDSETEEKVEYVGRSDIEKITCMLDDTKTTADGEFEEEYLIIEKEEVEQFTEDSVIEHESSQDNDGDELQKHLKDKEESEKRKDEKIIKIKTDTLAEFESDQKQTESKEHSVSVEEKQDISSEKKTSESKSGVPKPKDSLELNIVQESQPDEKISTTIESGATTAPTLPEDERITLDDIKENQIIEEKYIKEEKKEIIPPQTLADVHKITCKEKSTKQESIPAPIREIVKTPDEVADLPLHEEVDYRTYEEKKTPLDEEIFKRKPDLGFVHEIKVPKDLPLPDTDNIIPDKTPKTIEDDVVLKTVQRASHAELVTVTPGSAPESPMNPVQIKTASLPNKELETLKEFDGVEYNYPQFTEKLRETHITTVDSPIRDDIIIIEEVSCMPEKIPSIPEDVEKEIEEERILEITEKPPLSPKDVEKIVADVAEVLKSDKSLEEIMAEKSPVVICKSPESFSKTDIAIASAIEATKMLLIHEKEIPTKETIGSIVITKEISPSRSIASEDVSETSDKTVLSEGKRIKQDTNDQQTLLKSSIKPATAVYEQEIKLKSNEIVVSVEGKEEEAFNAKNSIEKYLVDKSKTLEKDTLSRDISRDINEKRLSITFESAKTLEKLEEKMTDLKRKEEFILNQPVNGEAVPIITSETNKTIQKSSQEEIAIVEQDDTIKEIDEKSPTTITIDTKIASPVKTSDSLFSTVLIKELDSEIEKTAIKDKQVETVLSQSYVSTHDGLERNIQKIDDMFQVEYSDILKESVPLSIKEGEKQLIDEKDSDEESTREPDDQDIKAEQYTHSLGDTVENISSSECLLADQLTKQVYSTKDVLEQKFISSKLDKVQVSLEKDFIKVTQEDLSKIVDGECDKKDSKIESTILSNVHDLEKELPNKEKKEVEQNVLEAQISPIDKNIEESSSLSEKDSITTTEEVTEKDTKVEKSVINEATDTKTDKVYLETEEEGNKIGEQKIIPITANDIEKTSSPEVVESAPITLPDINDKPPKEIGNRESPTEKASKNIIDDKTFTLVTEKVIEKTPTQEKEDRAPIAVSLVDVKLTDKEIVSPILEKLTDTEFAPGKGDQSEGSENTTIQLERESMSSDTLDKVTDIKTKSKKETSAEKVSEKEIEEEKLIKVTEKLIEKTPLPEKEDKAHVAVSPVDAKPTDKQKLSHVLEKLTDTEFAPGKRDQSEVSEKTGIALVTESMSSDSFDKVTDIKIISEIELTAEKDNKKVIEKTPLPEEEDRAPIAVSPVDEKSTHKGKISDVPEKPTNTEFATEKEDHVEGGEKAATAFLTVSLSTDTLGQVTDIKTISKKELPAEKEGEKVIEEEKVITVTEKVIDKTPSPEKESKAHIALSLIDAKPTDKHIVSPVLEKSTDTEFAPGKQDQAKGSEKVAVALVFESVSSDTLDKPTHIKTISEKELSAEKESEKVIEEEKIVKVTEKEIEKTRSPEEEDSAPFAVSPVDAKSTEKQIVKSQLEKPTETELKFAPGNEDKSGDGETVAIATVTESLSTDTLDKVTDVKTISKEKLSPKKESEKVIEEEKVITVTEKVIETTPSPEKEDKASIALSPVDVKSTDKQKVSPFSGKPTDTEFPPEKEGQAEGSDKTAIALVTESMSSDILDKVTDIKTISEKQLSVEKKSEKVITVTEKEIEKTRSPEDEDRAHIAVSPVDGEPKDKHIISPVLEKPTDTKFAPGKGDQSGGSEKSGIAIVTESISNDTLDKITDVKTISEEKLSANKESEKGIEEEKEITATEKVTETTPSPAKEDKASIALSPIDAKSIDKQKVSPVSEKPADTEFAPEKEGQAEGSDKTTIALVTERMSSDTLDIATDIQTIVEKELTSEKESKIVIEEEKIITITEKVIEKSPSPEKEVKAPIALSPVDAKLSDKQKISPVSDKPTDTEIEDQAEGRDKTAIALVAESMSSDTLDKVTEIKTIPKKELTAEKQSEKVIEVEKIVKVTEKEIEKTRSPEEEDSAPFAVSPVDAKSTEKQIVKSQLEKPTETELKFAPGNEDKSGDGETVAIATVTESLSTDTLGKITDIKTISAKEQSAEKESEKLFEEEKIITVTEKVIGKTSQEKEDTAPIALSSVDAKPQYKQKVSPVLEKQTDTEFAPRKGDKSGGIEKAAIALGTEIMSCDTLDKVTDIKIITEKELSALKESEKLIEEEKITTVTEKVIEKAPSTEEEDMAPIALSPVDVKRTDKQKVSPVLEKPTDTESTPGIGDKTEGSDKAAIALVTESISSDTLNKVTDIKKISEKELSARTEIEKVIEEEKVITVTEKIIEKTSSPEEEDRTPIAVSPGDAKPTDKHIVSPGLEKPVDTKVAPGKGDHPEGSEKTLIALATESMSPDTIGKVTDIKKISEKELLAEKESAKVIEEEKIITVAEKVIEKTPTPEKEVNMHIALSPAAAKSTDKQKISPVSEKPTDKKIEESPVSEYFTDTEKEDHVEGPDKTAIALVTESMSSDILGKINDIKTISEITLLAEKESAKVIEEEKIFEVPEKVIEKTPSPEKEDKTPIALTSKDGKSTDKQNISHVSEKPTDTEIEDHAEGTDRTAIALVTESMSSDTLDKVNDIKIILEKELPAEKESAQLMEEQKIFKVTEKVIEKTPFPEKEDKTPIALISRDEKPTDKQKISPVSEKPTHTEMADHSEGRDRTAIALVTESMSPKILDKVTDIKKISKKELSPEKESEKVIEEEKIITATEKEIEKTPSPEEKDRAPIAVSSVDEKSTDKQIVSPRLEKPTDLEFAPVKGDKSVGREKAAIALVTESMSPDTLGEVTDIKTISEKELPAEKEKARVTEEEIIMRVSEKVIEKTPSPEKEDKTPIALTSIDEKSTDKQKISPVPEKPTDTEIEDHAEGSDMIAIAPVTESKSSDTLDKVSNIKKISEKEPSPEKESEKVIEEEKLITATEKEIEKTPSPEEEDRAPIAVSSVDEKSTDKQIILPLLEKPTDLEFAPGKGDKSGGNEKAAIALVTECMSPDTLGKINDIKTITEKELSAEKESAKVTGEEKILRVSEKLIEKTPSPEKEDKTPIALTSRDDKSTDKQKISPVSEKPTDTEIEDHAEGSDKTAIALVTESMSSDTLDKVTDIKKISEKEPSPDKESEKVTEKEKIITATEKEIEKTPSPEEEDRAPITVSPVYAKSTDKQTVSPLLEKPTDIEFAPGKGDKSEDSEKVSIALVTESMSPDTLGKLNDTKTSENEQLAEKESTKVIEEEKTLRVIEKVIEKTPSPEKEDKTPIALTSIDEKSTDKQKISPVSEKPTDKEIADHAEGRDKAAIALVTESMSSDILNKVTDIKQISKKELSAEKESEKVTEEEKIITATEKEIEKTPSPEEKDRAPIAVSSVDEKSTDKQTVSPLLEKPTDIEFAPGKGDKSEDSEKASIALVTESMSPDTLGKLNDTKTSENEQLAEKESAKVNEEEKILRVSEKVIEKTPSPEKEDKTPIALTSRDEKSTDKQKISPVSEKPTDTEIKDHAEGSDKIAIALVTESMSSYTLDKVSKIKKISEKELSPEKESEKVIEEEKLITATEKETEKTPSPEEEGRAPIAVSPVDAKSRDKQTPFPEKEDKTPIALTSIDEKSADKQKISTVSEKPNDTEKEYHADGSDKTAIALVTERKSSDTLDKVTDIKKTLEKELSVEKESEKVIEEEKIITATEKEIEKTPSPEKEDKTPTALTSRDKETTDEQKISPVSEKPTDTEIEDHVEVSDKTANALMTESKSSDTLDKVTDIKKTLEKELSAEKESEKVIEEEKIITVTEKEIEKTPSPEEDDRAPIAVSPVDAKSTDKQKASPLLDKPTEIEFASGKGDKSGSSEKAAITLMTESTSTDTYGKVTDIKIISEKELSAEKESAQLIEEEKMITVTEKEIEKTSSPEKDDKASNALSSRDKASTDEQTIAPVSEKSTDTELEDHSKSSDKTAIALVTESKSSDTLDKVTDIKKTLEKELSAEKVSEKVIEEEKIITVTEKEIEKTLSPEKEDKTLIALISREKETTDEQNISPVSEKPTDTEIEDHAEDSVKTAIALVTERKSSDTLDKVTDIKKTLEEELSAEKESEKVIEEEKIITVTEKEIEKTPSPEEDDRAPIAVSPVDAKSTDKQKASPLLDKPTEIEFAPGKGDKYVGSEKAAIALMTESMSTDTYGKVTDIKIISQKELSAEKESAQLIEAEKIITVTEKEIEKTPSPEKDDKASIALSSRDKTSTDEQTIAPVLEKPTHTELKDHSESSDKTTISLVTVSKSSDILDKGSSIQKISEKELSPEKESEKVIEEEIIITATEKEIEKTPSPEEEGRAPIAVSPVDAKSTDKQIVSPLLEKPTDIEFASGKGDKSGGSEKAAIALKTESMSTDTYGKVTDIKIISEEELSAEKESAQLIEAEKIITVTEKEIEKTPSPEKDDKASIALSSRDKTSTDEQTIAPVLEKPTHTELKDHSESSDKTTIALVTGSKSSDTLDKVSDIKKISVKELSPEKESEKVIEKEKIITATEKEIEKTPSPEEEDRPPIAVSPVDAKSTDKQIVSPLLEKPTDTEFVLGKGDKSRGSEKAAIALKTESMSTDTYGKVTDIKIISEEELSAEKESAQLIEAEKIITVTEKEIEKTPSPEKDDKASIALSSRDKTSTDEQTIAPVLEKPTHTELKDHSERSDKTTIALVTESKSSDTLDKVSNIKKISEKELSPEKESEKVIEEEKIITAPKKKLRKLLHQKRTTERPLQCHL</sequence>
<feature type="compositionally biased region" description="Basic and acidic residues" evidence="2">
    <location>
        <begin position="4441"/>
        <end position="4450"/>
    </location>
</feature>
<feature type="compositionally biased region" description="Basic and acidic residues" evidence="2">
    <location>
        <begin position="740"/>
        <end position="781"/>
    </location>
</feature>
<feature type="compositionally biased region" description="Basic and acidic residues" evidence="2">
    <location>
        <begin position="3364"/>
        <end position="3375"/>
    </location>
</feature>
<feature type="region of interest" description="Disordered" evidence="2">
    <location>
        <begin position="2742"/>
        <end position="2768"/>
    </location>
</feature>
<dbReference type="Proteomes" id="UP001153714">
    <property type="component" value="Chromosome 3"/>
</dbReference>
<dbReference type="Pfam" id="PF23415">
    <property type="entry name" value="MAPB1_N"/>
    <property type="match status" value="1"/>
</dbReference>